<name>A0A5B0WQW6_9GAMM</name>
<reference evidence="1 2" key="1">
    <citation type="submission" date="2019-09" db="EMBL/GenBank/DDBJ databases">
        <authorList>
            <person name="Chen X.-Y."/>
        </authorList>
    </citation>
    <scope>NUCLEOTIDE SEQUENCE [LARGE SCALE GENOMIC DNA]</scope>
    <source>
        <strain evidence="1 2">NY5</strain>
    </source>
</reference>
<dbReference type="SUPFAM" id="SSF52266">
    <property type="entry name" value="SGNH hydrolase"/>
    <property type="match status" value="1"/>
</dbReference>
<dbReference type="InterPro" id="IPR036514">
    <property type="entry name" value="SGNH_hydro_sf"/>
</dbReference>
<dbReference type="RefSeq" id="WP_149612591.1">
    <property type="nucleotide sequence ID" value="NZ_VTUX01000009.1"/>
</dbReference>
<dbReference type="Proteomes" id="UP000323708">
    <property type="component" value="Unassembled WGS sequence"/>
</dbReference>
<evidence type="ECO:0008006" key="3">
    <source>
        <dbReference type="Google" id="ProtNLM"/>
    </source>
</evidence>
<comment type="caution">
    <text evidence="1">The sequence shown here is derived from an EMBL/GenBank/DDBJ whole genome shotgun (WGS) entry which is preliminary data.</text>
</comment>
<dbReference type="GO" id="GO:0016788">
    <property type="term" value="F:hydrolase activity, acting on ester bonds"/>
    <property type="evidence" value="ECO:0007669"/>
    <property type="project" value="UniProtKB-ARBA"/>
</dbReference>
<sequence>MIAWKTLRTVCLVLLLIPIVHLVYLVSRDTLASLNSSPEAWAVEVDAYVREDRTSKLPSDPIVVIGGRRVKLWRGLADIMAPRPVLMRGLGEATVDDLVHHYERLVAFYQPDTVVVLPSNSEFHIRANKDAESVVRSIRELIQLDTSMADTRRFVIITPIKTPLYPADVPVIDEAFALLQTMARKHDHVSVLNANSLLSRPDGMPNPAYYRADGVNLNEHGYLRLSVLLQTELDKHSPPG</sequence>
<accession>A0A5B0WQW6</accession>
<protein>
    <recommendedName>
        <fullName evidence="3">SGNH hydrolase-type esterase domain-containing protein</fullName>
    </recommendedName>
</protein>
<gene>
    <name evidence="1" type="ORF">F0M18_16615</name>
</gene>
<dbReference type="EMBL" id="VTUX01000009">
    <property type="protein sequence ID" value="KAA1188828.1"/>
    <property type="molecule type" value="Genomic_DNA"/>
</dbReference>
<dbReference type="Gene3D" id="3.40.50.1110">
    <property type="entry name" value="SGNH hydrolase"/>
    <property type="match status" value="1"/>
</dbReference>
<evidence type="ECO:0000313" key="2">
    <source>
        <dbReference type="Proteomes" id="UP000323708"/>
    </source>
</evidence>
<proteinExistence type="predicted"/>
<keyword evidence="2" id="KW-1185">Reference proteome</keyword>
<organism evidence="1 2">
    <name type="scientific">Pseudohalioglobus sediminis</name>
    <dbReference type="NCBI Taxonomy" id="2606449"/>
    <lineage>
        <taxon>Bacteria</taxon>
        <taxon>Pseudomonadati</taxon>
        <taxon>Pseudomonadota</taxon>
        <taxon>Gammaproteobacteria</taxon>
        <taxon>Cellvibrionales</taxon>
        <taxon>Halieaceae</taxon>
        <taxon>Pseudohalioglobus</taxon>
    </lineage>
</organism>
<evidence type="ECO:0000313" key="1">
    <source>
        <dbReference type="EMBL" id="KAA1188828.1"/>
    </source>
</evidence>
<dbReference type="AlphaFoldDB" id="A0A5B0WQW6"/>